<name>A0A8J5SXC1_ZIZPA</name>
<sequence length="171" mass="18330">MKRSMLPWIGVTSTSGVSKLLAHATPPVLHRGVSKVVAHKFGVPLRIVQKAWHNGKNGARCHRLYPHGSTIGDEEGPEMAEPGGGERLTMTRAGDEEGPAAGRGRQRLGQWQRSRRSPLSLRRRIRGVWSWVLTVVCDPCGSSRPTTATLYSAMSCASGATAAAAKPSGCH</sequence>
<organism evidence="2 3">
    <name type="scientific">Zizania palustris</name>
    <name type="common">Northern wild rice</name>
    <dbReference type="NCBI Taxonomy" id="103762"/>
    <lineage>
        <taxon>Eukaryota</taxon>
        <taxon>Viridiplantae</taxon>
        <taxon>Streptophyta</taxon>
        <taxon>Embryophyta</taxon>
        <taxon>Tracheophyta</taxon>
        <taxon>Spermatophyta</taxon>
        <taxon>Magnoliopsida</taxon>
        <taxon>Liliopsida</taxon>
        <taxon>Poales</taxon>
        <taxon>Poaceae</taxon>
        <taxon>BOP clade</taxon>
        <taxon>Oryzoideae</taxon>
        <taxon>Oryzeae</taxon>
        <taxon>Zizaniinae</taxon>
        <taxon>Zizania</taxon>
    </lineage>
</organism>
<keyword evidence="3" id="KW-1185">Reference proteome</keyword>
<dbReference type="OrthoDB" id="1856392at2759"/>
<dbReference type="AlphaFoldDB" id="A0A8J5SXC1"/>
<dbReference type="Proteomes" id="UP000729402">
    <property type="component" value="Unassembled WGS sequence"/>
</dbReference>
<gene>
    <name evidence="2" type="ORF">GUJ93_ZPchr0014g47319</name>
</gene>
<evidence type="ECO:0000313" key="2">
    <source>
        <dbReference type="EMBL" id="KAG8082640.1"/>
    </source>
</evidence>
<reference evidence="2" key="1">
    <citation type="journal article" date="2021" name="bioRxiv">
        <title>Whole Genome Assembly and Annotation of Northern Wild Rice, Zizania palustris L., Supports a Whole Genome Duplication in the Zizania Genus.</title>
        <authorList>
            <person name="Haas M."/>
            <person name="Kono T."/>
            <person name="Macchietto M."/>
            <person name="Millas R."/>
            <person name="McGilp L."/>
            <person name="Shao M."/>
            <person name="Duquette J."/>
            <person name="Hirsch C.N."/>
            <person name="Kimball J."/>
        </authorList>
    </citation>
    <scope>NUCLEOTIDE SEQUENCE</scope>
    <source>
        <tissue evidence="2">Fresh leaf tissue</tissue>
    </source>
</reference>
<evidence type="ECO:0000256" key="1">
    <source>
        <dbReference type="SAM" id="MobiDB-lite"/>
    </source>
</evidence>
<proteinExistence type="predicted"/>
<dbReference type="EMBL" id="JAAALK010000086">
    <property type="protein sequence ID" value="KAG8082640.1"/>
    <property type="molecule type" value="Genomic_DNA"/>
</dbReference>
<feature type="region of interest" description="Disordered" evidence="1">
    <location>
        <begin position="68"/>
        <end position="116"/>
    </location>
</feature>
<accession>A0A8J5SXC1</accession>
<evidence type="ECO:0000313" key="3">
    <source>
        <dbReference type="Proteomes" id="UP000729402"/>
    </source>
</evidence>
<comment type="caution">
    <text evidence="2">The sequence shown here is derived from an EMBL/GenBank/DDBJ whole genome shotgun (WGS) entry which is preliminary data.</text>
</comment>
<reference evidence="2" key="2">
    <citation type="submission" date="2021-02" db="EMBL/GenBank/DDBJ databases">
        <authorList>
            <person name="Kimball J.A."/>
            <person name="Haas M.W."/>
            <person name="Macchietto M."/>
            <person name="Kono T."/>
            <person name="Duquette J."/>
            <person name="Shao M."/>
        </authorList>
    </citation>
    <scope>NUCLEOTIDE SEQUENCE</scope>
    <source>
        <tissue evidence="2">Fresh leaf tissue</tissue>
    </source>
</reference>
<protein>
    <submittedName>
        <fullName evidence="2">Uncharacterized protein</fullName>
    </submittedName>
</protein>